<proteinExistence type="predicted"/>
<evidence type="ECO:0000313" key="2">
    <source>
        <dbReference type="Proteomes" id="UP000716291"/>
    </source>
</evidence>
<dbReference type="Proteomes" id="UP000716291">
    <property type="component" value="Unassembled WGS sequence"/>
</dbReference>
<name>A0A9P6WUU0_RHIOR</name>
<sequence>MAQSGNAGALVAQQVLGVGPALVLFAPQVGHRYAPVLQPDLVHVVAAVQRAEGAHRHARGAHVQQQHRNAALRARVGVGAHQAEHPVGILRQRGPGLLAIDDVFVAVTHRAGLERGKVGAGSRLRIALAPPVRHAQHARQEARLLFGAAVLHEYGPDHGEAEGQQARRARLEALHFEDQALQRVPARAAVLHRPVGRAPAVVGQDVVPAHVVLAFQPLMPQHLVADVVRQLGGGECAHLVAELALFSRPGQVHGLPPLPGI</sequence>
<reference evidence="1" key="1">
    <citation type="journal article" date="2020" name="Microb. Genom.">
        <title>Genetic diversity of clinical and environmental Mucorales isolates obtained from an investigation of mucormycosis cases among solid organ transplant recipients.</title>
        <authorList>
            <person name="Nguyen M.H."/>
            <person name="Kaul D."/>
            <person name="Muto C."/>
            <person name="Cheng S.J."/>
            <person name="Richter R.A."/>
            <person name="Bruno V.M."/>
            <person name="Liu G."/>
            <person name="Beyhan S."/>
            <person name="Sundermann A.J."/>
            <person name="Mounaud S."/>
            <person name="Pasculle A.W."/>
            <person name="Nierman W.C."/>
            <person name="Driscoll E."/>
            <person name="Cumbie R."/>
            <person name="Clancy C.J."/>
            <person name="Dupont C.L."/>
        </authorList>
    </citation>
    <scope>NUCLEOTIDE SEQUENCE</scope>
    <source>
        <strain evidence="1">GL11</strain>
    </source>
</reference>
<keyword evidence="2" id="KW-1185">Reference proteome</keyword>
<accession>A0A9P6WUU0</accession>
<dbReference type="AlphaFoldDB" id="A0A9P6WUU0"/>
<organism evidence="1 2">
    <name type="scientific">Rhizopus oryzae</name>
    <name type="common">Mucormycosis agent</name>
    <name type="synonym">Rhizopus arrhizus var. delemar</name>
    <dbReference type="NCBI Taxonomy" id="64495"/>
    <lineage>
        <taxon>Eukaryota</taxon>
        <taxon>Fungi</taxon>
        <taxon>Fungi incertae sedis</taxon>
        <taxon>Mucoromycota</taxon>
        <taxon>Mucoromycotina</taxon>
        <taxon>Mucoromycetes</taxon>
        <taxon>Mucorales</taxon>
        <taxon>Mucorineae</taxon>
        <taxon>Rhizopodaceae</taxon>
        <taxon>Rhizopus</taxon>
    </lineage>
</organism>
<evidence type="ECO:0000313" key="1">
    <source>
        <dbReference type="EMBL" id="KAG1292159.1"/>
    </source>
</evidence>
<dbReference type="EMBL" id="JAANQT010006169">
    <property type="protein sequence ID" value="KAG1292159.1"/>
    <property type="molecule type" value="Genomic_DNA"/>
</dbReference>
<gene>
    <name evidence="1" type="ORF">G6F64_013706</name>
</gene>
<protein>
    <submittedName>
        <fullName evidence="1">Uncharacterized protein</fullName>
    </submittedName>
</protein>
<comment type="caution">
    <text evidence="1">The sequence shown here is derived from an EMBL/GenBank/DDBJ whole genome shotgun (WGS) entry which is preliminary data.</text>
</comment>